<feature type="transmembrane region" description="Helical" evidence="1">
    <location>
        <begin position="122"/>
        <end position="140"/>
    </location>
</feature>
<keyword evidence="1" id="KW-0472">Membrane</keyword>
<dbReference type="EMBL" id="CAJJDN010000179">
    <property type="protein sequence ID" value="CAD8127770.1"/>
    <property type="molecule type" value="Genomic_DNA"/>
</dbReference>
<organism evidence="2 3">
    <name type="scientific">Paramecium sonneborni</name>
    <dbReference type="NCBI Taxonomy" id="65129"/>
    <lineage>
        <taxon>Eukaryota</taxon>
        <taxon>Sar</taxon>
        <taxon>Alveolata</taxon>
        <taxon>Ciliophora</taxon>
        <taxon>Intramacronucleata</taxon>
        <taxon>Oligohymenophorea</taxon>
        <taxon>Peniculida</taxon>
        <taxon>Parameciidae</taxon>
        <taxon>Paramecium</taxon>
    </lineage>
</organism>
<evidence type="ECO:0008006" key="4">
    <source>
        <dbReference type="Google" id="ProtNLM"/>
    </source>
</evidence>
<evidence type="ECO:0000256" key="1">
    <source>
        <dbReference type="SAM" id="Phobius"/>
    </source>
</evidence>
<keyword evidence="1" id="KW-0812">Transmembrane</keyword>
<keyword evidence="3" id="KW-1185">Reference proteome</keyword>
<protein>
    <recommendedName>
        <fullName evidence="4">Transmembrane protein</fullName>
    </recommendedName>
</protein>
<name>A0A8S1RKU5_9CILI</name>
<evidence type="ECO:0000313" key="3">
    <source>
        <dbReference type="Proteomes" id="UP000692954"/>
    </source>
</evidence>
<sequence length="353" mass="41781">MSKEQELPIYNQQTPSLLSQISKVQYPIILSNVIPAAQYIQLDDVQQAVAEKIVAINANNDRQGFLIEYYKNILIQHSIIFGLFLLGLTQLLEVNSDGLGLWFQAYQLSQKYRFIVSKQTQLFYFQTVLIAFLLIGIAGYQRGNIFSRRVDLWIILVLTILIVLDLIQIVIVRTQKITILMKFTIMESFILNFILGLSNRYLDDGFAISEFIIIYFNQLNQQLLKQTHEVPEELSLIDKIKQLLEKIKQLNNYKILICNQQTFDNYYCIRNWISYSINIKYYYWKWLFDIHLDFRINFNTRCDTRNISCLKSNDQILYFYYSLKQEDSKFAVCLTYLDMAISLRLLLRNLYNN</sequence>
<proteinExistence type="predicted"/>
<feature type="transmembrane region" description="Helical" evidence="1">
    <location>
        <begin position="73"/>
        <end position="92"/>
    </location>
</feature>
<comment type="caution">
    <text evidence="2">The sequence shown here is derived from an EMBL/GenBank/DDBJ whole genome shotgun (WGS) entry which is preliminary data.</text>
</comment>
<keyword evidence="1" id="KW-1133">Transmembrane helix</keyword>
<accession>A0A8S1RKU5</accession>
<reference evidence="2" key="1">
    <citation type="submission" date="2021-01" db="EMBL/GenBank/DDBJ databases">
        <authorList>
            <consortium name="Genoscope - CEA"/>
            <person name="William W."/>
        </authorList>
    </citation>
    <scope>NUCLEOTIDE SEQUENCE</scope>
</reference>
<gene>
    <name evidence="2" type="ORF">PSON_ATCC_30995.1.T1790096</name>
</gene>
<dbReference type="Proteomes" id="UP000692954">
    <property type="component" value="Unassembled WGS sequence"/>
</dbReference>
<evidence type="ECO:0000313" key="2">
    <source>
        <dbReference type="EMBL" id="CAD8127770.1"/>
    </source>
</evidence>
<dbReference type="AlphaFoldDB" id="A0A8S1RKU5"/>
<feature type="transmembrane region" description="Helical" evidence="1">
    <location>
        <begin position="152"/>
        <end position="171"/>
    </location>
</feature>